<feature type="transmembrane region" description="Helical" evidence="8">
    <location>
        <begin position="247"/>
        <end position="268"/>
    </location>
</feature>
<dbReference type="RefSeq" id="WP_345505286.1">
    <property type="nucleotide sequence ID" value="NZ_BAABLO010000013.1"/>
</dbReference>
<feature type="transmembrane region" description="Helical" evidence="8">
    <location>
        <begin position="133"/>
        <end position="154"/>
    </location>
</feature>
<dbReference type="PANTHER" id="PTHR30477">
    <property type="entry name" value="ABC-TRANSPORTER METAL-BINDING PROTEIN"/>
    <property type="match status" value="1"/>
</dbReference>
<evidence type="ECO:0000256" key="7">
    <source>
        <dbReference type="SAM" id="MobiDB-lite"/>
    </source>
</evidence>
<keyword evidence="10" id="KW-1185">Reference proteome</keyword>
<gene>
    <name evidence="9" type="ORF">GCM10025782_36400</name>
</gene>
<name>A0ABP8YQK1_9MICO</name>
<proteinExistence type="inferred from homology"/>
<organism evidence="9 10">
    <name type="scientific">Pedococcus ginsenosidimutans</name>
    <dbReference type="NCBI Taxonomy" id="490570"/>
    <lineage>
        <taxon>Bacteria</taxon>
        <taxon>Bacillati</taxon>
        <taxon>Actinomycetota</taxon>
        <taxon>Actinomycetes</taxon>
        <taxon>Micrococcales</taxon>
        <taxon>Intrasporangiaceae</taxon>
        <taxon>Pedococcus</taxon>
    </lineage>
</organism>
<evidence type="ECO:0000256" key="1">
    <source>
        <dbReference type="ARBA" id="ARBA00004141"/>
    </source>
</evidence>
<comment type="subcellular location">
    <subcellularLocation>
        <location evidence="6">Cell membrane</location>
        <topology evidence="6">Multi-pass membrane protein</topology>
    </subcellularLocation>
    <subcellularLocation>
        <location evidence="1">Membrane</location>
        <topology evidence="1">Multi-pass membrane protein</topology>
    </subcellularLocation>
</comment>
<dbReference type="InterPro" id="IPR037294">
    <property type="entry name" value="ABC_BtuC-like"/>
</dbReference>
<keyword evidence="4 8" id="KW-1133">Transmembrane helix</keyword>
<feature type="transmembrane region" description="Helical" evidence="8">
    <location>
        <begin position="194"/>
        <end position="213"/>
    </location>
</feature>
<feature type="transmembrane region" description="Helical" evidence="8">
    <location>
        <begin position="166"/>
        <end position="188"/>
    </location>
</feature>
<feature type="transmembrane region" description="Helical" evidence="8">
    <location>
        <begin position="88"/>
        <end position="107"/>
    </location>
</feature>
<evidence type="ECO:0000256" key="8">
    <source>
        <dbReference type="SAM" id="Phobius"/>
    </source>
</evidence>
<feature type="transmembrane region" description="Helical" evidence="8">
    <location>
        <begin position="12"/>
        <end position="32"/>
    </location>
</feature>
<dbReference type="InterPro" id="IPR001626">
    <property type="entry name" value="ABC_TroCD"/>
</dbReference>
<dbReference type="PANTHER" id="PTHR30477:SF0">
    <property type="entry name" value="METAL TRANSPORT SYSTEM MEMBRANE PROTEIN TM_0125-RELATED"/>
    <property type="match status" value="1"/>
</dbReference>
<dbReference type="Gene3D" id="1.10.3470.10">
    <property type="entry name" value="ABC transporter involved in vitamin B12 uptake, BtuC"/>
    <property type="match status" value="1"/>
</dbReference>
<evidence type="ECO:0000256" key="2">
    <source>
        <dbReference type="ARBA" id="ARBA00008034"/>
    </source>
</evidence>
<evidence type="ECO:0000256" key="6">
    <source>
        <dbReference type="RuleBase" id="RU003943"/>
    </source>
</evidence>
<keyword evidence="3 6" id="KW-0812">Transmembrane</keyword>
<evidence type="ECO:0008006" key="11">
    <source>
        <dbReference type="Google" id="ProtNLM"/>
    </source>
</evidence>
<comment type="caution">
    <text evidence="9">The sequence shown here is derived from an EMBL/GenBank/DDBJ whole genome shotgun (WGS) entry which is preliminary data.</text>
</comment>
<dbReference type="CDD" id="cd06550">
    <property type="entry name" value="TM_ABC_iron-siderophores_like"/>
    <property type="match status" value="1"/>
</dbReference>
<keyword evidence="6" id="KW-0813">Transport</keyword>
<evidence type="ECO:0000256" key="4">
    <source>
        <dbReference type="ARBA" id="ARBA00022989"/>
    </source>
</evidence>
<comment type="similarity">
    <text evidence="2 6">Belongs to the ABC-3 integral membrane protein family.</text>
</comment>
<feature type="transmembrane region" description="Helical" evidence="8">
    <location>
        <begin position="52"/>
        <end position="76"/>
    </location>
</feature>
<feature type="region of interest" description="Disordered" evidence="7">
    <location>
        <begin position="321"/>
        <end position="352"/>
    </location>
</feature>
<dbReference type="Proteomes" id="UP001500556">
    <property type="component" value="Unassembled WGS sequence"/>
</dbReference>
<accession>A0ABP8YQK1</accession>
<evidence type="ECO:0000313" key="9">
    <source>
        <dbReference type="EMBL" id="GAA4733628.1"/>
    </source>
</evidence>
<evidence type="ECO:0000256" key="5">
    <source>
        <dbReference type="ARBA" id="ARBA00023136"/>
    </source>
</evidence>
<reference evidence="10" key="1">
    <citation type="journal article" date="2019" name="Int. J. Syst. Evol. Microbiol.">
        <title>The Global Catalogue of Microorganisms (GCM) 10K type strain sequencing project: providing services to taxonomists for standard genome sequencing and annotation.</title>
        <authorList>
            <consortium name="The Broad Institute Genomics Platform"/>
            <consortium name="The Broad Institute Genome Sequencing Center for Infectious Disease"/>
            <person name="Wu L."/>
            <person name="Ma J."/>
        </authorList>
    </citation>
    <scope>NUCLEOTIDE SEQUENCE [LARGE SCALE GENOMIC DNA]</scope>
    <source>
        <strain evidence="10">JCM 18961</strain>
    </source>
</reference>
<sequence>MTELLSLDFMRQALLAALLVGIAAPLVGVFLVQRRLSLIGDGMGHVALAGVAVGLLTGQAPVLTALLAAVAAAVAIEVIRGRGRTSGDIALAVMFYGGIAAGVVIIAKSPSSSPANLTAYLFGAITTADQHDLWVFAGLAVVVLLGTWLLRPWLFAVANDEEYARASGLPVTGLNIALAVLTAVTVVVSMRVVGLLLISALMIIPNATAQLLGRSFRASVRWAVLVGVVSSVGGVVASFYAETPSGGTIVLLAIGFFVVVATASAAVARARAARHRRAERHDHEHGPGCGHAAVAHDDHVDYVHDGHLHAPHEGHYDEHAHAHDHTTDHTTEQANDHEPAAGGHEPKEAAPR</sequence>
<dbReference type="SUPFAM" id="SSF81345">
    <property type="entry name" value="ABC transporter involved in vitamin B12 uptake, BtuC"/>
    <property type="match status" value="1"/>
</dbReference>
<dbReference type="Pfam" id="PF00950">
    <property type="entry name" value="ABC-3"/>
    <property type="match status" value="1"/>
</dbReference>
<feature type="transmembrane region" description="Helical" evidence="8">
    <location>
        <begin position="220"/>
        <end position="241"/>
    </location>
</feature>
<dbReference type="EMBL" id="BAABLO010000013">
    <property type="protein sequence ID" value="GAA4733628.1"/>
    <property type="molecule type" value="Genomic_DNA"/>
</dbReference>
<evidence type="ECO:0000313" key="10">
    <source>
        <dbReference type="Proteomes" id="UP001500556"/>
    </source>
</evidence>
<keyword evidence="5 8" id="KW-0472">Membrane</keyword>
<protein>
    <recommendedName>
        <fullName evidence="11">Metal ABC transporter</fullName>
    </recommendedName>
</protein>
<evidence type="ECO:0000256" key="3">
    <source>
        <dbReference type="ARBA" id="ARBA00022692"/>
    </source>
</evidence>